<sequence>MYEHKWIDGSAVELPVGKVVCVGRNYAEHARELGNDVPAEPLLFIKPATALRDLNAPVMLPVGRGEVHHEVEIVVLIGTPLTDATPQAAQAAIAGYAVGLDLTLRELQSRLKERGEPWEKAKSFDGAAPVSGFVDARGVSTRQNLAVSLEVNNQVRQHGHSGQMLFPIFPLVAEISRHFTLLPGDVVYTGTPAGVAPLVSGDQLVAKLGNFLALRTSVA</sequence>
<keyword evidence="3" id="KW-0378">Hydrolase</keyword>
<dbReference type="Gene3D" id="3.90.850.10">
    <property type="entry name" value="Fumarylacetoacetase-like, C-terminal domain"/>
    <property type="match status" value="1"/>
</dbReference>
<dbReference type="InterPro" id="IPR011234">
    <property type="entry name" value="Fumarylacetoacetase-like_C"/>
</dbReference>
<dbReference type="SUPFAM" id="SSF56529">
    <property type="entry name" value="FAH"/>
    <property type="match status" value="1"/>
</dbReference>
<evidence type="ECO:0000256" key="1">
    <source>
        <dbReference type="ARBA" id="ARBA00022723"/>
    </source>
</evidence>
<evidence type="ECO:0000259" key="2">
    <source>
        <dbReference type="Pfam" id="PF01557"/>
    </source>
</evidence>
<dbReference type="PANTHER" id="PTHR11820">
    <property type="entry name" value="ACYLPYRUVASE"/>
    <property type="match status" value="1"/>
</dbReference>
<proteinExistence type="predicted"/>
<dbReference type="NCBIfam" id="NF007967">
    <property type="entry name" value="PRK10691.1"/>
    <property type="match status" value="1"/>
</dbReference>
<dbReference type="EMBL" id="JALKII010000002">
    <property type="protein sequence ID" value="MCK0537061.1"/>
    <property type="molecule type" value="Genomic_DNA"/>
</dbReference>
<dbReference type="Pfam" id="PF01557">
    <property type="entry name" value="FAA_hydrolase"/>
    <property type="match status" value="1"/>
</dbReference>
<evidence type="ECO:0000313" key="4">
    <source>
        <dbReference type="Proteomes" id="UP001165524"/>
    </source>
</evidence>
<evidence type="ECO:0000313" key="3">
    <source>
        <dbReference type="EMBL" id="MCK0537061.1"/>
    </source>
</evidence>
<feature type="domain" description="Fumarylacetoacetase-like C-terminal" evidence="2">
    <location>
        <begin position="18"/>
        <end position="218"/>
    </location>
</feature>
<protein>
    <submittedName>
        <fullName evidence="3">Fumarylacetoacetate hydrolase family protein</fullName>
    </submittedName>
</protein>
<dbReference type="PANTHER" id="PTHR11820:SF7">
    <property type="entry name" value="ACYLPYRUVASE FAHD1, MITOCHONDRIAL"/>
    <property type="match status" value="1"/>
</dbReference>
<dbReference type="RefSeq" id="WP_246949335.1">
    <property type="nucleotide sequence ID" value="NZ_JALKII010000002.1"/>
</dbReference>
<dbReference type="InterPro" id="IPR036663">
    <property type="entry name" value="Fumarylacetoacetase_C_sf"/>
</dbReference>
<keyword evidence="4" id="KW-1185">Reference proteome</keyword>
<accession>A0ABT0E5G4</accession>
<reference evidence="3" key="1">
    <citation type="submission" date="2022-04" db="EMBL/GenBank/DDBJ databases">
        <title>Alcanivorax sp. CY1518 draft genome sequence.</title>
        <authorList>
            <person name="Zhao G."/>
            <person name="An M."/>
        </authorList>
    </citation>
    <scope>NUCLEOTIDE SEQUENCE</scope>
    <source>
        <strain evidence="3">CY1518</strain>
    </source>
</reference>
<gene>
    <name evidence="3" type="ORF">MU846_04995</name>
</gene>
<organism evidence="3 4">
    <name type="scientific">Alcanivorax quisquiliarum</name>
    <dbReference type="NCBI Taxonomy" id="2933565"/>
    <lineage>
        <taxon>Bacteria</taxon>
        <taxon>Pseudomonadati</taxon>
        <taxon>Pseudomonadota</taxon>
        <taxon>Gammaproteobacteria</taxon>
        <taxon>Oceanospirillales</taxon>
        <taxon>Alcanivoracaceae</taxon>
        <taxon>Alcanivorax</taxon>
    </lineage>
</organism>
<name>A0ABT0E5G4_9GAMM</name>
<comment type="caution">
    <text evidence="3">The sequence shown here is derived from an EMBL/GenBank/DDBJ whole genome shotgun (WGS) entry which is preliminary data.</text>
</comment>
<dbReference type="Proteomes" id="UP001165524">
    <property type="component" value="Unassembled WGS sequence"/>
</dbReference>
<keyword evidence="1" id="KW-0479">Metal-binding</keyword>
<dbReference type="GO" id="GO:0016787">
    <property type="term" value="F:hydrolase activity"/>
    <property type="evidence" value="ECO:0007669"/>
    <property type="project" value="UniProtKB-KW"/>
</dbReference>